<name>A0AAV2CVL8_9ROSI</name>
<gene>
    <name evidence="2" type="ORF">LTRI10_LOCUS7595</name>
</gene>
<keyword evidence="3" id="KW-1185">Reference proteome</keyword>
<accession>A0AAV2CVL8</accession>
<dbReference type="Proteomes" id="UP001497516">
    <property type="component" value="Chromosome 10"/>
</dbReference>
<protein>
    <submittedName>
        <fullName evidence="2">Uncharacterized protein</fullName>
    </submittedName>
</protein>
<feature type="region of interest" description="Disordered" evidence="1">
    <location>
        <begin position="33"/>
        <end position="113"/>
    </location>
</feature>
<evidence type="ECO:0000256" key="1">
    <source>
        <dbReference type="SAM" id="MobiDB-lite"/>
    </source>
</evidence>
<reference evidence="2 3" key="1">
    <citation type="submission" date="2024-04" db="EMBL/GenBank/DDBJ databases">
        <authorList>
            <person name="Fracassetti M."/>
        </authorList>
    </citation>
    <scope>NUCLEOTIDE SEQUENCE [LARGE SCALE GENOMIC DNA]</scope>
</reference>
<proteinExistence type="predicted"/>
<organism evidence="2 3">
    <name type="scientific">Linum trigynum</name>
    <dbReference type="NCBI Taxonomy" id="586398"/>
    <lineage>
        <taxon>Eukaryota</taxon>
        <taxon>Viridiplantae</taxon>
        <taxon>Streptophyta</taxon>
        <taxon>Embryophyta</taxon>
        <taxon>Tracheophyta</taxon>
        <taxon>Spermatophyta</taxon>
        <taxon>Magnoliopsida</taxon>
        <taxon>eudicotyledons</taxon>
        <taxon>Gunneridae</taxon>
        <taxon>Pentapetalae</taxon>
        <taxon>rosids</taxon>
        <taxon>fabids</taxon>
        <taxon>Malpighiales</taxon>
        <taxon>Linaceae</taxon>
        <taxon>Linum</taxon>
    </lineage>
</organism>
<dbReference type="EMBL" id="OZ034814">
    <property type="protein sequence ID" value="CAL1360141.1"/>
    <property type="molecule type" value="Genomic_DNA"/>
</dbReference>
<evidence type="ECO:0000313" key="3">
    <source>
        <dbReference type="Proteomes" id="UP001497516"/>
    </source>
</evidence>
<sequence>MVNVGLFKSSTNRPSHSLAPAILRLLTLDEIAKGKPQREAPKQLTQRLPTATPSPPTSSTARAPRRRRPDPEKQLRLSLDTILTLGEHPPAQTHRSSPPRLPQSHPDPGKYLPAAESPLAALNLLLTPIAITQHSPPLLLYSNSEGSRQKFLVPANQTRREQAKIGQQL</sequence>
<evidence type="ECO:0000313" key="2">
    <source>
        <dbReference type="EMBL" id="CAL1360141.1"/>
    </source>
</evidence>
<dbReference type="AlphaFoldDB" id="A0AAV2CVL8"/>